<dbReference type="OrthoDB" id="799887at2"/>
<dbReference type="AlphaFoldDB" id="A0A1H7JBY7"/>
<evidence type="ECO:0008006" key="4">
    <source>
        <dbReference type="Google" id="ProtNLM"/>
    </source>
</evidence>
<dbReference type="RefSeq" id="WP_093319234.1">
    <property type="nucleotide sequence ID" value="NZ_FOAF01000001.1"/>
</dbReference>
<name>A0A1H7JBY7_OLID1</name>
<protein>
    <recommendedName>
        <fullName evidence="4">Lipoprotein</fullName>
    </recommendedName>
</protein>
<feature type="compositionally biased region" description="Polar residues" evidence="1">
    <location>
        <begin position="40"/>
        <end position="55"/>
    </location>
</feature>
<evidence type="ECO:0000313" key="2">
    <source>
        <dbReference type="EMBL" id="SEK72181.1"/>
    </source>
</evidence>
<dbReference type="EMBL" id="FOAF01000001">
    <property type="protein sequence ID" value="SEK72181.1"/>
    <property type="molecule type" value="Genomic_DNA"/>
</dbReference>
<gene>
    <name evidence="2" type="ORF">SAMN05661044_00974</name>
</gene>
<evidence type="ECO:0000313" key="3">
    <source>
        <dbReference type="Proteomes" id="UP000199421"/>
    </source>
</evidence>
<sequence length="72" mass="7970">MSIIKSTIGIVFLAGTLIFSSCGQKSKENNLESETDYTDTVESATPLNDNNMRNDQPNEELTKKDSLKKDSL</sequence>
<feature type="region of interest" description="Disordered" evidence="1">
    <location>
        <begin position="26"/>
        <end position="72"/>
    </location>
</feature>
<dbReference type="Proteomes" id="UP000199421">
    <property type="component" value="Unassembled WGS sequence"/>
</dbReference>
<evidence type="ECO:0000256" key="1">
    <source>
        <dbReference type="SAM" id="MobiDB-lite"/>
    </source>
</evidence>
<keyword evidence="3" id="KW-1185">Reference proteome</keyword>
<proteinExistence type="predicted"/>
<accession>A0A1H7JBY7</accession>
<dbReference type="PROSITE" id="PS51257">
    <property type="entry name" value="PROKAR_LIPOPROTEIN"/>
    <property type="match status" value="1"/>
</dbReference>
<reference evidence="3" key="1">
    <citation type="submission" date="2016-10" db="EMBL/GenBank/DDBJ databases">
        <authorList>
            <person name="Varghese N."/>
            <person name="Submissions S."/>
        </authorList>
    </citation>
    <scope>NUCLEOTIDE SEQUENCE [LARGE SCALE GENOMIC DNA]</scope>
    <source>
        <strain evidence="3">DSM 18733</strain>
    </source>
</reference>
<feature type="compositionally biased region" description="Basic and acidic residues" evidence="1">
    <location>
        <begin position="60"/>
        <end position="72"/>
    </location>
</feature>
<organism evidence="2 3">
    <name type="scientific">Olivibacter domesticus</name>
    <name type="common">Pseudosphingobacterium domesticum</name>
    <dbReference type="NCBI Taxonomy" id="407022"/>
    <lineage>
        <taxon>Bacteria</taxon>
        <taxon>Pseudomonadati</taxon>
        <taxon>Bacteroidota</taxon>
        <taxon>Sphingobacteriia</taxon>
        <taxon>Sphingobacteriales</taxon>
        <taxon>Sphingobacteriaceae</taxon>
        <taxon>Olivibacter</taxon>
    </lineage>
</organism>